<dbReference type="InterPro" id="IPR001128">
    <property type="entry name" value="Cyt_P450"/>
</dbReference>
<keyword evidence="2" id="KW-0503">Monooxygenase</keyword>
<dbReference type="GO" id="GO:0020037">
    <property type="term" value="F:heme binding"/>
    <property type="evidence" value="ECO:0007669"/>
    <property type="project" value="InterPro"/>
</dbReference>
<comment type="similarity">
    <text evidence="1 2">Belongs to the cytochrome P450 family.</text>
</comment>
<dbReference type="InterPro" id="IPR036396">
    <property type="entry name" value="Cyt_P450_sf"/>
</dbReference>
<keyword evidence="2" id="KW-0349">Heme</keyword>
<dbReference type="GO" id="GO:0005506">
    <property type="term" value="F:iron ion binding"/>
    <property type="evidence" value="ECO:0007669"/>
    <property type="project" value="InterPro"/>
</dbReference>
<dbReference type="PRINTS" id="PR00359">
    <property type="entry name" value="BP450"/>
</dbReference>
<protein>
    <submittedName>
        <fullName evidence="3">Cytochrome P450</fullName>
    </submittedName>
</protein>
<keyword evidence="4" id="KW-1185">Reference proteome</keyword>
<gene>
    <name evidence="3" type="ORF">J0695_23845</name>
</gene>
<name>A0A939JKL5_9ACTN</name>
<dbReference type="PROSITE" id="PS00086">
    <property type="entry name" value="CYTOCHROME_P450"/>
    <property type="match status" value="1"/>
</dbReference>
<keyword evidence="2" id="KW-0408">Iron</keyword>
<dbReference type="Gene3D" id="1.10.630.10">
    <property type="entry name" value="Cytochrome P450"/>
    <property type="match status" value="1"/>
</dbReference>
<sequence length="319" mass="35554">MEKFFNSWMVFSDPPNQTKLRESVTSAFTRRVADSWSGYAREIAVKEFARLGSGEIDLADLSLRIASRFTCAVLGVPEEDDEQVRLWSNELIACLSTPKLNADRARVGVRAIEQLGTYLDTRVLPRIRKPVDDRLLPLKGMADLDHDMALALFTQLLTGGIDPVASSLTTALERLLSSDHQDWTRMASSPELTDKAVEEALRFDAPFHFVPRTTTESIQIGDHTLSEGSRVVLVIAAANRDPLAYQSPDEFIPSREGPSHLSFGLGRHYCLGAILARMVLREALQEASRWVQSSSPMYMSGERMPAFGVSTWKRLSILV</sequence>
<organism evidence="3 4">
    <name type="scientific">Streptomyces beijiangensis</name>
    <dbReference type="NCBI Taxonomy" id="163361"/>
    <lineage>
        <taxon>Bacteria</taxon>
        <taxon>Bacillati</taxon>
        <taxon>Actinomycetota</taxon>
        <taxon>Actinomycetes</taxon>
        <taxon>Kitasatosporales</taxon>
        <taxon>Streptomycetaceae</taxon>
        <taxon>Streptomyces</taxon>
    </lineage>
</organism>
<proteinExistence type="inferred from homology"/>
<dbReference type="InterPro" id="IPR017972">
    <property type="entry name" value="Cyt_P450_CS"/>
</dbReference>
<dbReference type="InterPro" id="IPR002397">
    <property type="entry name" value="Cyt_P450_B"/>
</dbReference>
<dbReference type="RefSeq" id="WP_206964660.1">
    <property type="nucleotide sequence ID" value="NZ_BAAAJJ010000019.1"/>
</dbReference>
<comment type="caution">
    <text evidence="3">The sequence shown here is derived from an EMBL/GenBank/DDBJ whole genome shotgun (WGS) entry which is preliminary data.</text>
</comment>
<keyword evidence="2" id="KW-0560">Oxidoreductase</keyword>
<reference evidence="3" key="1">
    <citation type="submission" date="2021-03" db="EMBL/GenBank/DDBJ databases">
        <title>Streptomyces poriferae sp. nov., a novel marine sponge-derived Actinobacteria species with anti-MRSA activity.</title>
        <authorList>
            <person name="Sandoval-Powers M."/>
            <person name="Kralova S."/>
            <person name="Nguyen G.-S."/>
            <person name="Fawwal D."/>
            <person name="Degnes K."/>
            <person name="Klinkenberg G."/>
            <person name="Sletta H."/>
            <person name="Wentzel A."/>
            <person name="Liles M.R."/>
        </authorList>
    </citation>
    <scope>NUCLEOTIDE SEQUENCE</scope>
    <source>
        <strain evidence="3">DSM 41794</strain>
    </source>
</reference>
<dbReference type="Pfam" id="PF00067">
    <property type="entry name" value="p450"/>
    <property type="match status" value="1"/>
</dbReference>
<dbReference type="AlphaFoldDB" id="A0A939JKL5"/>
<accession>A0A939JKL5</accession>
<evidence type="ECO:0000256" key="2">
    <source>
        <dbReference type="RuleBase" id="RU000461"/>
    </source>
</evidence>
<dbReference type="GO" id="GO:0004497">
    <property type="term" value="F:monooxygenase activity"/>
    <property type="evidence" value="ECO:0007669"/>
    <property type="project" value="UniProtKB-KW"/>
</dbReference>
<dbReference type="SUPFAM" id="SSF48264">
    <property type="entry name" value="Cytochrome P450"/>
    <property type="match status" value="1"/>
</dbReference>
<evidence type="ECO:0000313" key="3">
    <source>
        <dbReference type="EMBL" id="MBO0514804.1"/>
    </source>
</evidence>
<dbReference type="GO" id="GO:0016705">
    <property type="term" value="F:oxidoreductase activity, acting on paired donors, with incorporation or reduction of molecular oxygen"/>
    <property type="evidence" value="ECO:0007669"/>
    <property type="project" value="InterPro"/>
</dbReference>
<dbReference type="EMBL" id="JAFLRJ010000232">
    <property type="protein sequence ID" value="MBO0514804.1"/>
    <property type="molecule type" value="Genomic_DNA"/>
</dbReference>
<evidence type="ECO:0000313" key="4">
    <source>
        <dbReference type="Proteomes" id="UP000664167"/>
    </source>
</evidence>
<dbReference type="PANTHER" id="PTHR46696:SF1">
    <property type="entry name" value="CYTOCHROME P450 YJIB-RELATED"/>
    <property type="match status" value="1"/>
</dbReference>
<dbReference type="PANTHER" id="PTHR46696">
    <property type="entry name" value="P450, PUTATIVE (EUROFUNG)-RELATED"/>
    <property type="match status" value="1"/>
</dbReference>
<dbReference type="Proteomes" id="UP000664167">
    <property type="component" value="Unassembled WGS sequence"/>
</dbReference>
<evidence type="ECO:0000256" key="1">
    <source>
        <dbReference type="ARBA" id="ARBA00010617"/>
    </source>
</evidence>
<keyword evidence="2" id="KW-0479">Metal-binding</keyword>